<sequence length="135" mass="15035">MPLCFAEMSNSPQTVLNMEDRTLLSTVPGTGEEQNNDTYHQVITVPRYRAVSCCKKDKHHRKLAIYSIICGLSCIGINALIYSVWAEKTANPQEAAEFSRRAKKLSIISIVVWLVILAAVPALIVLISYLLTLQD</sequence>
<dbReference type="Proteomes" id="UP000831701">
    <property type="component" value="Chromosome 17"/>
</dbReference>
<protein>
    <submittedName>
        <fullName evidence="1">Uncharacterized protein</fullName>
    </submittedName>
</protein>
<organism evidence="1 2">
    <name type="scientific">Scortum barcoo</name>
    <name type="common">barcoo grunter</name>
    <dbReference type="NCBI Taxonomy" id="214431"/>
    <lineage>
        <taxon>Eukaryota</taxon>
        <taxon>Metazoa</taxon>
        <taxon>Chordata</taxon>
        <taxon>Craniata</taxon>
        <taxon>Vertebrata</taxon>
        <taxon>Euteleostomi</taxon>
        <taxon>Actinopterygii</taxon>
        <taxon>Neopterygii</taxon>
        <taxon>Teleostei</taxon>
        <taxon>Neoteleostei</taxon>
        <taxon>Acanthomorphata</taxon>
        <taxon>Eupercaria</taxon>
        <taxon>Centrarchiformes</taxon>
        <taxon>Terapontoidei</taxon>
        <taxon>Terapontidae</taxon>
        <taxon>Scortum</taxon>
    </lineage>
</organism>
<dbReference type="EMBL" id="CM041547">
    <property type="protein sequence ID" value="KAI3359521.1"/>
    <property type="molecule type" value="Genomic_DNA"/>
</dbReference>
<keyword evidence="2" id="KW-1185">Reference proteome</keyword>
<gene>
    <name evidence="1" type="ORF">L3Q82_013923</name>
</gene>
<accession>A0ACB8VVI6</accession>
<name>A0ACB8VVI6_9TELE</name>
<evidence type="ECO:0000313" key="1">
    <source>
        <dbReference type="EMBL" id="KAI3359521.1"/>
    </source>
</evidence>
<proteinExistence type="predicted"/>
<reference evidence="1" key="1">
    <citation type="submission" date="2022-04" db="EMBL/GenBank/DDBJ databases">
        <title>Jade perch genome.</title>
        <authorList>
            <person name="Chao B."/>
        </authorList>
    </citation>
    <scope>NUCLEOTIDE SEQUENCE</scope>
    <source>
        <strain evidence="1">CB-2022</strain>
    </source>
</reference>
<comment type="caution">
    <text evidence="1">The sequence shown here is derived from an EMBL/GenBank/DDBJ whole genome shotgun (WGS) entry which is preliminary data.</text>
</comment>
<evidence type="ECO:0000313" key="2">
    <source>
        <dbReference type="Proteomes" id="UP000831701"/>
    </source>
</evidence>